<dbReference type="Pfam" id="PF00512">
    <property type="entry name" value="HisKA"/>
    <property type="match status" value="1"/>
</dbReference>
<feature type="transmembrane region" description="Helical" evidence="6">
    <location>
        <begin position="20"/>
        <end position="40"/>
    </location>
</feature>
<evidence type="ECO:0000259" key="7">
    <source>
        <dbReference type="Pfam" id="PF00512"/>
    </source>
</evidence>
<dbReference type="SUPFAM" id="SSF52172">
    <property type="entry name" value="CheY-like"/>
    <property type="match status" value="1"/>
</dbReference>
<organism evidence="9 10">
    <name type="scientific">Protea cynaroides</name>
    <dbReference type="NCBI Taxonomy" id="273540"/>
    <lineage>
        <taxon>Eukaryota</taxon>
        <taxon>Viridiplantae</taxon>
        <taxon>Streptophyta</taxon>
        <taxon>Embryophyta</taxon>
        <taxon>Tracheophyta</taxon>
        <taxon>Spermatophyta</taxon>
        <taxon>Magnoliopsida</taxon>
        <taxon>Proteales</taxon>
        <taxon>Proteaceae</taxon>
        <taxon>Protea</taxon>
    </lineage>
</organism>
<evidence type="ECO:0000256" key="1">
    <source>
        <dbReference type="ARBA" id="ARBA00022679"/>
    </source>
</evidence>
<feature type="domain" description="Signal transduction histidine kinase dimerisation/phosphoacceptor" evidence="7">
    <location>
        <begin position="86"/>
        <end position="133"/>
    </location>
</feature>
<dbReference type="Gene3D" id="1.10.287.130">
    <property type="match status" value="1"/>
</dbReference>
<keyword evidence="1" id="KW-0808">Transferase</keyword>
<dbReference type="AlphaFoldDB" id="A0A9Q0KTI1"/>
<keyword evidence="6" id="KW-0472">Membrane</keyword>
<dbReference type="GO" id="GO:0005783">
    <property type="term" value="C:endoplasmic reticulum"/>
    <property type="evidence" value="ECO:0007669"/>
    <property type="project" value="TreeGrafter"/>
</dbReference>
<evidence type="ECO:0000259" key="8">
    <source>
        <dbReference type="Pfam" id="PF25487"/>
    </source>
</evidence>
<evidence type="ECO:0000256" key="5">
    <source>
        <dbReference type="ARBA" id="ARBA00022840"/>
    </source>
</evidence>
<evidence type="ECO:0000256" key="2">
    <source>
        <dbReference type="ARBA" id="ARBA00022723"/>
    </source>
</evidence>
<comment type="caution">
    <text evidence="9">The sequence shown here is derived from an EMBL/GenBank/DDBJ whole genome shotgun (WGS) entry which is preliminary data.</text>
</comment>
<dbReference type="GO" id="GO:0000155">
    <property type="term" value="F:phosphorelay sensor kinase activity"/>
    <property type="evidence" value="ECO:0007669"/>
    <property type="project" value="InterPro"/>
</dbReference>
<dbReference type="OrthoDB" id="60033at2759"/>
<keyword evidence="6" id="KW-0812">Transmembrane</keyword>
<dbReference type="PANTHER" id="PTHR24423:SF615">
    <property type="entry name" value="ETHYLENE RECEPTOR 1"/>
    <property type="match status" value="1"/>
</dbReference>
<keyword evidence="3" id="KW-0547">Nucleotide-binding</keyword>
<proteinExistence type="predicted"/>
<dbReference type="CDD" id="cd00082">
    <property type="entry name" value="HisKA"/>
    <property type="match status" value="1"/>
</dbReference>
<keyword evidence="5" id="KW-0067">ATP-binding</keyword>
<dbReference type="InterPro" id="IPR058544">
    <property type="entry name" value="ETR1_N"/>
</dbReference>
<dbReference type="Proteomes" id="UP001141806">
    <property type="component" value="Unassembled WGS sequence"/>
</dbReference>
<keyword evidence="6" id="KW-1133">Transmembrane helix</keyword>
<dbReference type="GO" id="GO:0051740">
    <property type="term" value="F:ethylene binding"/>
    <property type="evidence" value="ECO:0007669"/>
    <property type="project" value="TreeGrafter"/>
</dbReference>
<dbReference type="GO" id="GO:0046872">
    <property type="term" value="F:metal ion binding"/>
    <property type="evidence" value="ECO:0007669"/>
    <property type="project" value="UniProtKB-KW"/>
</dbReference>
<feature type="domain" description="Ethylene receptor 1-like N-terminal" evidence="8">
    <location>
        <begin position="19"/>
        <end position="78"/>
    </location>
</feature>
<dbReference type="PANTHER" id="PTHR24423">
    <property type="entry name" value="TWO-COMPONENT SENSOR HISTIDINE KINASE"/>
    <property type="match status" value="1"/>
</dbReference>
<accession>A0A9Q0KTI1</accession>
<reference evidence="9" key="1">
    <citation type="journal article" date="2023" name="Plant J.">
        <title>The genome of the king protea, Protea cynaroides.</title>
        <authorList>
            <person name="Chang J."/>
            <person name="Duong T.A."/>
            <person name="Schoeman C."/>
            <person name="Ma X."/>
            <person name="Roodt D."/>
            <person name="Barker N."/>
            <person name="Li Z."/>
            <person name="Van de Peer Y."/>
            <person name="Mizrachi E."/>
        </authorList>
    </citation>
    <scope>NUCLEOTIDE SEQUENCE</scope>
    <source>
        <tissue evidence="9">Young leaves</tissue>
    </source>
</reference>
<evidence type="ECO:0000256" key="4">
    <source>
        <dbReference type="ARBA" id="ARBA00022777"/>
    </source>
</evidence>
<evidence type="ECO:0000256" key="3">
    <source>
        <dbReference type="ARBA" id="ARBA00022741"/>
    </source>
</evidence>
<dbReference type="GO" id="GO:0038199">
    <property type="term" value="F:ethylene receptor activity"/>
    <property type="evidence" value="ECO:0007669"/>
    <property type="project" value="TreeGrafter"/>
</dbReference>
<dbReference type="InterPro" id="IPR036097">
    <property type="entry name" value="HisK_dim/P_sf"/>
</dbReference>
<dbReference type="InterPro" id="IPR003661">
    <property type="entry name" value="HisK_dim/P_dom"/>
</dbReference>
<keyword evidence="10" id="KW-1185">Reference proteome</keyword>
<dbReference type="GO" id="GO:0005524">
    <property type="term" value="F:ATP binding"/>
    <property type="evidence" value="ECO:0007669"/>
    <property type="project" value="UniProtKB-KW"/>
</dbReference>
<protein>
    <submittedName>
        <fullName evidence="9">Uncharacterized protein</fullName>
    </submittedName>
</protein>
<feature type="transmembrane region" description="Helical" evidence="6">
    <location>
        <begin position="61"/>
        <end position="83"/>
    </location>
</feature>
<evidence type="ECO:0000256" key="6">
    <source>
        <dbReference type="SAM" id="Phobius"/>
    </source>
</evidence>
<dbReference type="InterPro" id="IPR011006">
    <property type="entry name" value="CheY-like_superfamily"/>
</dbReference>
<dbReference type="Pfam" id="PF25487">
    <property type="entry name" value="ETR1_N"/>
    <property type="match status" value="1"/>
</dbReference>
<keyword evidence="2" id="KW-0479">Metal-binding</keyword>
<name>A0A9Q0KTI1_9MAGN</name>
<evidence type="ECO:0000313" key="9">
    <source>
        <dbReference type="EMBL" id="KAJ4976427.1"/>
    </source>
</evidence>
<dbReference type="EMBL" id="JAMYWD010000003">
    <property type="protein sequence ID" value="KAJ4976427.1"/>
    <property type="molecule type" value="Genomic_DNA"/>
</dbReference>
<dbReference type="SUPFAM" id="SSF47384">
    <property type="entry name" value="Homodimeric domain of signal transducing histidine kinase"/>
    <property type="match status" value="1"/>
</dbReference>
<gene>
    <name evidence="9" type="ORF">NE237_001533</name>
</gene>
<evidence type="ECO:0000313" key="10">
    <source>
        <dbReference type="Proteomes" id="UP001141806"/>
    </source>
</evidence>
<keyword evidence="4" id="KW-0418">Kinase</keyword>
<sequence length="195" mass="22203">MKFQFISDFFIAVAYFSIPLKWVLVQFGAFIVLCGSTHLINLWTFNTYSRTIAVVMTIAKVLTAIVSCATALMLVDLFVVVALSHNDFLVVLNHEMRTPMHVVIALSSLLQETKLTPEHCLMVNRIVRKGLHMHLGCEVTVVVSPEYKVVFMDLGMLGTGGYEVARRINGWIPKREATDFSTYWEYRLRQQRITA</sequence>